<dbReference type="PANTHER" id="PTHR46229">
    <property type="entry name" value="BOLA TRANSCRIPTION REGULATOR"/>
    <property type="match status" value="1"/>
</dbReference>
<accession>A0ABT6PZG9</accession>
<dbReference type="InterPro" id="IPR002634">
    <property type="entry name" value="BolA"/>
</dbReference>
<comment type="caution">
    <text evidence="3">The sequence shown here is derived from an EMBL/GenBank/DDBJ whole genome shotgun (WGS) entry which is preliminary data.</text>
</comment>
<dbReference type="EMBL" id="JASBAO010000001">
    <property type="protein sequence ID" value="MDI2090257.1"/>
    <property type="molecule type" value="Genomic_DNA"/>
</dbReference>
<dbReference type="Pfam" id="PF01722">
    <property type="entry name" value="BolA"/>
    <property type="match status" value="1"/>
</dbReference>
<evidence type="ECO:0000313" key="4">
    <source>
        <dbReference type="Proteomes" id="UP001431634"/>
    </source>
</evidence>
<comment type="similarity">
    <text evidence="1 2">Belongs to the BolA/IbaG family.</text>
</comment>
<proteinExistence type="inferred from homology"/>
<dbReference type="InterPro" id="IPR050961">
    <property type="entry name" value="BolA/IbaG_stress_morph_reg"/>
</dbReference>
<gene>
    <name evidence="3" type="ORF">QJV27_02475</name>
</gene>
<reference evidence="3" key="1">
    <citation type="submission" date="2023-05" db="EMBL/GenBank/DDBJ databases">
        <title>Whole genome sequence of Commensalibacter sp.</title>
        <authorList>
            <person name="Charoenyingcharoen P."/>
            <person name="Yukphan P."/>
        </authorList>
    </citation>
    <scope>NUCLEOTIDE SEQUENCE</scope>
    <source>
        <strain evidence="3">TBRC 16381</strain>
    </source>
</reference>
<name>A0ABT6PZG9_9PROT</name>
<dbReference type="SUPFAM" id="SSF82657">
    <property type="entry name" value="BolA-like"/>
    <property type="match status" value="1"/>
</dbReference>
<organism evidence="3 4">
    <name type="scientific">Commensalibacter oyaizuii</name>
    <dbReference type="NCBI Taxonomy" id="3043873"/>
    <lineage>
        <taxon>Bacteria</taxon>
        <taxon>Pseudomonadati</taxon>
        <taxon>Pseudomonadota</taxon>
        <taxon>Alphaproteobacteria</taxon>
        <taxon>Acetobacterales</taxon>
        <taxon>Acetobacteraceae</taxon>
    </lineage>
</organism>
<dbReference type="InterPro" id="IPR036065">
    <property type="entry name" value="BolA-like_sf"/>
</dbReference>
<dbReference type="Gene3D" id="3.30.300.90">
    <property type="entry name" value="BolA-like"/>
    <property type="match status" value="1"/>
</dbReference>
<dbReference type="Proteomes" id="UP001431634">
    <property type="component" value="Unassembled WGS sequence"/>
</dbReference>
<sequence length="77" mass="8588">MNVSEIENRLKEAFPDADIDVGALKNDGRHFYCKVSAKEFIGLSKVQQHQLIYKALGDYLQQDLHALALQTSAPSTP</sequence>
<evidence type="ECO:0000313" key="3">
    <source>
        <dbReference type="EMBL" id="MDI2090257.1"/>
    </source>
</evidence>
<dbReference type="PIRSF" id="PIRSF003113">
    <property type="entry name" value="BolA"/>
    <property type="match status" value="1"/>
</dbReference>
<dbReference type="PANTHER" id="PTHR46229:SF2">
    <property type="entry name" value="BOLA-LIKE PROTEIN 1"/>
    <property type="match status" value="1"/>
</dbReference>
<dbReference type="RefSeq" id="WP_281447406.1">
    <property type="nucleotide sequence ID" value="NZ_JASBAO010000001.1"/>
</dbReference>
<protein>
    <submittedName>
        <fullName evidence="3">BolA/IbaG family iron-sulfur metabolism protein</fullName>
    </submittedName>
</protein>
<keyword evidence="4" id="KW-1185">Reference proteome</keyword>
<evidence type="ECO:0000256" key="1">
    <source>
        <dbReference type="ARBA" id="ARBA00005578"/>
    </source>
</evidence>
<evidence type="ECO:0000256" key="2">
    <source>
        <dbReference type="RuleBase" id="RU003860"/>
    </source>
</evidence>